<dbReference type="PANTHER" id="PTHR34700">
    <property type="entry name" value="POTASSIUM BINDING PROTEIN KBP"/>
    <property type="match status" value="1"/>
</dbReference>
<feature type="domain" description="LysM" evidence="2">
    <location>
        <begin position="38"/>
        <end position="86"/>
    </location>
</feature>
<feature type="chain" id="PRO_5045508670" evidence="1">
    <location>
        <begin position="24"/>
        <end position="362"/>
    </location>
</feature>
<sequence length="362" mass="39978">MNRILYDASCAVFLILLAFNALASKGSQPLSLKANAPKFYVVSRGDTLWSISSLYLASPWHWPRLWQANPEINNPDLIYPGDTIVLDWVNEQPVLSVKPIKKLSPKIRIIEKQPIVAPLEPLVLSEFQNNRLIDNNALTAAAKVIGNKSGHKYLTADDTVYISGAHSAVQWAIFRRLETYHRQDVSQNVTSLRLIATGTLVESSSAFSGLNITSQQQEILRNDVALPLLNNVSRNSTSTLSPSAVNLSVNVLGNLDNTHFSSTNQIVVVDKGAEDGLRLGSVFELKEAARPALDGERSFVTESGVFDTQFVFPRIKVGELVVVDLYDYFSFALITKSTRPIDKNVFLAPLSVESSYSNENTK</sequence>
<keyword evidence="4" id="KW-1185">Reference proteome</keyword>
<dbReference type="PANTHER" id="PTHR34700:SF4">
    <property type="entry name" value="PHAGE-LIKE ELEMENT PBSX PROTEIN XKDP"/>
    <property type="match status" value="1"/>
</dbReference>
<dbReference type="CDD" id="cd00118">
    <property type="entry name" value="LysM"/>
    <property type="match status" value="1"/>
</dbReference>
<dbReference type="SMART" id="SM00257">
    <property type="entry name" value="LysM"/>
    <property type="match status" value="1"/>
</dbReference>
<evidence type="ECO:0000256" key="1">
    <source>
        <dbReference type="SAM" id="SignalP"/>
    </source>
</evidence>
<dbReference type="InterPro" id="IPR052196">
    <property type="entry name" value="Bact_Kbp"/>
</dbReference>
<dbReference type="Gene3D" id="3.10.350.10">
    <property type="entry name" value="LysM domain"/>
    <property type="match status" value="1"/>
</dbReference>
<dbReference type="RefSeq" id="WP_128812164.1">
    <property type="nucleotide sequence ID" value="NZ_CP032093.1"/>
</dbReference>
<name>A0ABM6YX11_9VIBR</name>
<dbReference type="Proteomes" id="UP000262832">
    <property type="component" value="Chromosome I"/>
</dbReference>
<organism evidence="3 4">
    <name type="scientific">Vibrio alfacsensis</name>
    <dbReference type="NCBI Taxonomy" id="1074311"/>
    <lineage>
        <taxon>Bacteria</taxon>
        <taxon>Pseudomonadati</taxon>
        <taxon>Pseudomonadota</taxon>
        <taxon>Gammaproteobacteria</taxon>
        <taxon>Vibrionales</taxon>
        <taxon>Vibrionaceae</taxon>
        <taxon>Vibrio</taxon>
    </lineage>
</organism>
<reference evidence="3 4" key="1">
    <citation type="submission" date="2018-08" db="EMBL/GenBank/DDBJ databases">
        <title>Genomic taxonomy of the Vibrionaceae family.</title>
        <authorList>
            <person name="Gomez-Gil B."/>
            <person name="Tanaka M."/>
            <person name="Sawabe T."/>
            <person name="Enciso-Ibarra K."/>
        </authorList>
    </citation>
    <scope>NUCLEOTIDE SEQUENCE [LARGE SCALE GENOMIC DNA]</scope>
    <source>
        <strain evidence="3 4">CAIM 1831</strain>
    </source>
</reference>
<dbReference type="PROSITE" id="PS51782">
    <property type="entry name" value="LYSM"/>
    <property type="match status" value="1"/>
</dbReference>
<evidence type="ECO:0000313" key="4">
    <source>
        <dbReference type="Proteomes" id="UP000262832"/>
    </source>
</evidence>
<dbReference type="InterPro" id="IPR036779">
    <property type="entry name" value="LysM_dom_sf"/>
</dbReference>
<keyword evidence="1" id="KW-0732">Signal</keyword>
<accession>A0ABM6YX11</accession>
<gene>
    <name evidence="3" type="ORF">D1115_15095</name>
</gene>
<evidence type="ECO:0000259" key="2">
    <source>
        <dbReference type="PROSITE" id="PS51782"/>
    </source>
</evidence>
<proteinExistence type="predicted"/>
<evidence type="ECO:0000313" key="3">
    <source>
        <dbReference type="EMBL" id="AXY02253.1"/>
    </source>
</evidence>
<dbReference type="Pfam" id="PF01476">
    <property type="entry name" value="LysM"/>
    <property type="match status" value="1"/>
</dbReference>
<dbReference type="InterPro" id="IPR018392">
    <property type="entry name" value="LysM"/>
</dbReference>
<dbReference type="SUPFAM" id="SSF54106">
    <property type="entry name" value="LysM domain"/>
    <property type="match status" value="1"/>
</dbReference>
<protein>
    <submittedName>
        <fullName evidence="3">LysM domain-containing protein</fullName>
    </submittedName>
</protein>
<feature type="signal peptide" evidence="1">
    <location>
        <begin position="1"/>
        <end position="23"/>
    </location>
</feature>
<dbReference type="EMBL" id="CP032093">
    <property type="protein sequence ID" value="AXY02253.1"/>
    <property type="molecule type" value="Genomic_DNA"/>
</dbReference>